<organism evidence="5 6">
    <name type="scientific">Ginsengibacter hankyongi</name>
    <dbReference type="NCBI Taxonomy" id="2607284"/>
    <lineage>
        <taxon>Bacteria</taxon>
        <taxon>Pseudomonadati</taxon>
        <taxon>Bacteroidota</taxon>
        <taxon>Chitinophagia</taxon>
        <taxon>Chitinophagales</taxon>
        <taxon>Chitinophagaceae</taxon>
        <taxon>Ginsengibacter</taxon>
    </lineage>
</organism>
<dbReference type="PANTHER" id="PTHR37010">
    <property type="entry name" value="SULFURTRANSFERASE TUSE"/>
    <property type="match status" value="1"/>
</dbReference>
<dbReference type="GO" id="GO:0002143">
    <property type="term" value="P:tRNA wobble position uridine thiolation"/>
    <property type="evidence" value="ECO:0007669"/>
    <property type="project" value="TreeGrafter"/>
</dbReference>
<dbReference type="PIRSF" id="PIRSF006223">
    <property type="entry name" value="DsrC_TusE"/>
    <property type="match status" value="1"/>
</dbReference>
<protein>
    <submittedName>
        <fullName evidence="5">TusE/DsrC/DsvC family sulfur relay protein</fullName>
    </submittedName>
</protein>
<dbReference type="Gene3D" id="3.30.1420.10">
    <property type="match status" value="1"/>
</dbReference>
<gene>
    <name evidence="5" type="ORF">FW778_00625</name>
</gene>
<evidence type="ECO:0000256" key="1">
    <source>
        <dbReference type="ARBA" id="ARBA00004496"/>
    </source>
</evidence>
<evidence type="ECO:0000256" key="2">
    <source>
        <dbReference type="ARBA" id="ARBA00005718"/>
    </source>
</evidence>
<comment type="caution">
    <text evidence="5">The sequence shown here is derived from an EMBL/GenBank/DDBJ whole genome shotgun (WGS) entry which is preliminary data.</text>
</comment>
<comment type="similarity">
    <text evidence="2">Belongs to the DsrC/TusE family.</text>
</comment>
<feature type="active site" description="Cysteine persulfide intermediate" evidence="4">
    <location>
        <position position="104"/>
    </location>
</feature>
<dbReference type="GO" id="GO:0005737">
    <property type="term" value="C:cytoplasm"/>
    <property type="evidence" value="ECO:0007669"/>
    <property type="project" value="UniProtKB-SubCell"/>
</dbReference>
<reference evidence="5 6" key="1">
    <citation type="submission" date="2019-09" db="EMBL/GenBank/DDBJ databases">
        <title>Draft genome sequence of Ginsengibacter sp. BR5-29.</title>
        <authorList>
            <person name="Im W.-T."/>
        </authorList>
    </citation>
    <scope>NUCLEOTIDE SEQUENCE [LARGE SCALE GENOMIC DNA]</scope>
    <source>
        <strain evidence="5 6">BR5-29</strain>
    </source>
</reference>
<dbReference type="InterPro" id="IPR042072">
    <property type="entry name" value="DsrC-like_C"/>
</dbReference>
<evidence type="ECO:0000256" key="4">
    <source>
        <dbReference type="PIRSR" id="PIRSR006223-50"/>
    </source>
</evidence>
<keyword evidence="3" id="KW-0963">Cytoplasm</keyword>
<evidence type="ECO:0000313" key="5">
    <source>
        <dbReference type="EMBL" id="KAA9042230.1"/>
    </source>
</evidence>
<keyword evidence="6" id="KW-1185">Reference proteome</keyword>
<proteinExistence type="inferred from homology"/>
<accession>A0A5J5IMF0</accession>
<dbReference type="EMBL" id="VYQF01000001">
    <property type="protein sequence ID" value="KAA9042230.1"/>
    <property type="molecule type" value="Genomic_DNA"/>
</dbReference>
<dbReference type="InterPro" id="IPR025526">
    <property type="entry name" value="DsrC-like_dom_sf"/>
</dbReference>
<dbReference type="Proteomes" id="UP000326903">
    <property type="component" value="Unassembled WGS sequence"/>
</dbReference>
<comment type="subcellular location">
    <subcellularLocation>
        <location evidence="1">Cytoplasm</location>
    </subcellularLocation>
</comment>
<name>A0A5J5IMF0_9BACT</name>
<sequence>MTNYERTIAGKSIAVNEEGYLTNFSQWDEKVGEALADEAHVPLTPRHWEVLKYLQNEQKNNVALSIRRVGKCGVVDIKEFYQLFPTAPLKTATKIAGIPKPASCI</sequence>
<dbReference type="Gene3D" id="1.10.10.370">
    <property type="entry name" value="DsrC-like protein, C-terminal domain"/>
    <property type="match status" value="1"/>
</dbReference>
<dbReference type="SUPFAM" id="SSF69721">
    <property type="entry name" value="DsrC, the gamma subunit of dissimilatory sulfite reductase"/>
    <property type="match status" value="1"/>
</dbReference>
<dbReference type="InterPro" id="IPR007453">
    <property type="entry name" value="DsrC/TusE"/>
</dbReference>
<dbReference type="PANTHER" id="PTHR37010:SF1">
    <property type="entry name" value="SULFURTRANSFERASE TUSE"/>
    <property type="match status" value="1"/>
</dbReference>
<dbReference type="NCBIfam" id="TIGR03342">
    <property type="entry name" value="dsrC_tusE_dsvC"/>
    <property type="match status" value="1"/>
</dbReference>
<dbReference type="Pfam" id="PF04358">
    <property type="entry name" value="DsrC"/>
    <property type="match status" value="1"/>
</dbReference>
<evidence type="ECO:0000313" key="6">
    <source>
        <dbReference type="Proteomes" id="UP000326903"/>
    </source>
</evidence>
<evidence type="ECO:0000256" key="3">
    <source>
        <dbReference type="ARBA" id="ARBA00022490"/>
    </source>
</evidence>
<dbReference type="AlphaFoldDB" id="A0A5J5IMF0"/>
<dbReference type="GO" id="GO:0097163">
    <property type="term" value="F:sulfur carrier activity"/>
    <property type="evidence" value="ECO:0007669"/>
    <property type="project" value="TreeGrafter"/>
</dbReference>
<dbReference type="InterPro" id="IPR043163">
    <property type="entry name" value="DsrC-like_N"/>
</dbReference>